<dbReference type="EMBL" id="HBKQ01041363">
    <property type="protein sequence ID" value="CAE2265127.1"/>
    <property type="molecule type" value="Transcribed_RNA"/>
</dbReference>
<reference evidence="2" key="1">
    <citation type="submission" date="2021-01" db="EMBL/GenBank/DDBJ databases">
        <authorList>
            <person name="Corre E."/>
            <person name="Pelletier E."/>
            <person name="Niang G."/>
            <person name="Scheremetjew M."/>
            <person name="Finn R."/>
            <person name="Kale V."/>
            <person name="Holt S."/>
            <person name="Cochrane G."/>
            <person name="Meng A."/>
            <person name="Brown T."/>
            <person name="Cohen L."/>
        </authorList>
    </citation>
    <scope>NUCLEOTIDE SEQUENCE</scope>
    <source>
        <strain evidence="2">Isolate 1302-5</strain>
    </source>
</reference>
<evidence type="ECO:0000256" key="1">
    <source>
        <dbReference type="SAM" id="MobiDB-lite"/>
    </source>
</evidence>
<name>A0A6U6HD28_9STRA</name>
<sequence>MFVACERGRRNLVNFLSASPGENSLLNRGTNLLSPTSQEWLLHSEARFLAETSKAQMHTLNKERGNVRNIQPPNFRIALGNGLLTWNVLSGEGSDAHATAKSSRSPLSGVERRNFSSRSRLATF</sequence>
<accession>A0A6U6HD28</accession>
<dbReference type="AlphaFoldDB" id="A0A6U6HD28"/>
<organism evidence="2">
    <name type="scientific">Odontella aurita</name>
    <dbReference type="NCBI Taxonomy" id="265563"/>
    <lineage>
        <taxon>Eukaryota</taxon>
        <taxon>Sar</taxon>
        <taxon>Stramenopiles</taxon>
        <taxon>Ochrophyta</taxon>
        <taxon>Bacillariophyta</taxon>
        <taxon>Mediophyceae</taxon>
        <taxon>Biddulphiophycidae</taxon>
        <taxon>Eupodiscales</taxon>
        <taxon>Odontellaceae</taxon>
        <taxon>Odontella</taxon>
    </lineage>
</organism>
<proteinExistence type="predicted"/>
<evidence type="ECO:0000313" key="3">
    <source>
        <dbReference type="EMBL" id="CAE2265127.1"/>
    </source>
</evidence>
<evidence type="ECO:0000313" key="2">
    <source>
        <dbReference type="EMBL" id="CAE2265124.1"/>
    </source>
</evidence>
<protein>
    <submittedName>
        <fullName evidence="2">Uncharacterized protein</fullName>
    </submittedName>
</protein>
<feature type="region of interest" description="Disordered" evidence="1">
    <location>
        <begin position="95"/>
        <end position="124"/>
    </location>
</feature>
<dbReference type="EMBL" id="HBKQ01041362">
    <property type="protein sequence ID" value="CAE2265124.1"/>
    <property type="molecule type" value="Transcribed_RNA"/>
</dbReference>
<gene>
    <name evidence="2" type="ORF">OAUR00152_LOCUS28531</name>
    <name evidence="3" type="ORF">OAUR00152_LOCUS28532</name>
</gene>